<feature type="transmembrane region" description="Helical" evidence="2">
    <location>
        <begin position="39"/>
        <end position="61"/>
    </location>
</feature>
<evidence type="ECO:0000256" key="2">
    <source>
        <dbReference type="SAM" id="Phobius"/>
    </source>
</evidence>
<keyword evidence="2" id="KW-0472">Membrane</keyword>
<dbReference type="EMBL" id="CP144745">
    <property type="protein sequence ID" value="WVZ50571.1"/>
    <property type="molecule type" value="Genomic_DNA"/>
</dbReference>
<feature type="transmembrane region" description="Helical" evidence="2">
    <location>
        <begin position="394"/>
        <end position="410"/>
    </location>
</feature>
<dbReference type="AlphaFoldDB" id="A0AAQ3PP83"/>
<protein>
    <recommendedName>
        <fullName evidence="3">DUF4220 domain-containing protein</fullName>
    </recommendedName>
</protein>
<evidence type="ECO:0000313" key="4">
    <source>
        <dbReference type="EMBL" id="WVZ50571.1"/>
    </source>
</evidence>
<reference evidence="4 5" key="1">
    <citation type="submission" date="2024-02" db="EMBL/GenBank/DDBJ databases">
        <title>High-quality chromosome-scale genome assembly of Pensacola bahiagrass (Paspalum notatum Flugge var. saurae).</title>
        <authorList>
            <person name="Vega J.M."/>
            <person name="Podio M."/>
            <person name="Orjuela J."/>
            <person name="Siena L.A."/>
            <person name="Pessino S.C."/>
            <person name="Combes M.C."/>
            <person name="Mariac C."/>
            <person name="Albertini E."/>
            <person name="Pupilli F."/>
            <person name="Ortiz J.P.A."/>
            <person name="Leblanc O."/>
        </authorList>
    </citation>
    <scope>NUCLEOTIDE SEQUENCE [LARGE SCALE GENOMIC DNA]</scope>
    <source>
        <strain evidence="4">R1</strain>
        <tissue evidence="4">Leaf</tissue>
    </source>
</reference>
<evidence type="ECO:0000313" key="5">
    <source>
        <dbReference type="Proteomes" id="UP001341281"/>
    </source>
</evidence>
<dbReference type="Proteomes" id="UP001341281">
    <property type="component" value="Chromosome 01"/>
</dbReference>
<dbReference type="InterPro" id="IPR025315">
    <property type="entry name" value="DUF4220"/>
</dbReference>
<sequence length="789" mass="89260">MGGLFKMDGVTRTFSVETCVLLTTLMLVARFLLDFLGPWYAAWSLTAFAVPAMETVNYSMVHYTMGLMQLSAPAVNEYFQAWAVLLVTLHYSVKVGCPYSRHKQIPLLDLMSSVWSANLLRVQTTYPLKITLWTMWVLNAARIISYFASTEKAVAINQENLRLTADYMSYEHKLGGSNGSSAANPSPGGGGGGKGPSFSMDSYKYLVLGEDQVLKDSKLEAPVQSQQQDHGQLGGGGRRRNRRIHLDPRLHKKVITLDKVWSLDGGRSGLLGDSGDKGNQLKDVCLSFALYKLLRRRFYDLPMHEARSQKQGEKMRSLVFKYILQDAERAFRVAATELSFLQDLFYSKHAATFANGFPAVNLVLSLLLIGATGYVGYPVRHIAERMDRADHNRITHGVLITRLIVALIIGKEMAEIYLYVFSQWTKVLLLCSYAKHRCLRRYPLVEGAMRALLSFMTRDRWDGEIRQYNILIAARPLKALGFFLSWQSWNKYPKGIKMGACTKRTIFQSMKKLDEHPERRLSSYFANAFGRDLSWAGKELKTDTHRILVWHIATCLCEIDLLASDEAVALKPCNMWPTPFVKQRHPSDRRWWEHYATAASLSNYCSYLVMQALVPENGLFTLKVFNEVCREIVHVTTGRGIGSLLRIRSMQDVRDNVMQDIEVAGVTLSASSRGQQSRGRRRRGRMDDDIHDSLTMKGAKLAKQLKDKYGGDRQRLWEKLAVFWTGFLLHLAASTRASKHRTRLAGRRELTTHLWALLSHAGYVRTTAGDGQAAMDIEDRVASEIASRI</sequence>
<keyword evidence="5" id="KW-1185">Reference proteome</keyword>
<dbReference type="Pfam" id="PF04578">
    <property type="entry name" value="DUF594"/>
    <property type="match status" value="1"/>
</dbReference>
<evidence type="ECO:0000256" key="1">
    <source>
        <dbReference type="SAM" id="MobiDB-lite"/>
    </source>
</evidence>
<proteinExistence type="predicted"/>
<name>A0AAQ3PP83_PASNO</name>
<gene>
    <name evidence="4" type="ORF">U9M48_001813</name>
</gene>
<keyword evidence="2" id="KW-1133">Transmembrane helix</keyword>
<accession>A0AAQ3PP83</accession>
<dbReference type="InterPro" id="IPR007658">
    <property type="entry name" value="DUF594"/>
</dbReference>
<dbReference type="PANTHER" id="PTHR31325">
    <property type="entry name" value="OS01G0798800 PROTEIN-RELATED"/>
    <property type="match status" value="1"/>
</dbReference>
<keyword evidence="2" id="KW-0812">Transmembrane</keyword>
<feature type="region of interest" description="Disordered" evidence="1">
    <location>
        <begin position="219"/>
        <end position="241"/>
    </location>
</feature>
<organism evidence="4 5">
    <name type="scientific">Paspalum notatum var. saurae</name>
    <dbReference type="NCBI Taxonomy" id="547442"/>
    <lineage>
        <taxon>Eukaryota</taxon>
        <taxon>Viridiplantae</taxon>
        <taxon>Streptophyta</taxon>
        <taxon>Embryophyta</taxon>
        <taxon>Tracheophyta</taxon>
        <taxon>Spermatophyta</taxon>
        <taxon>Magnoliopsida</taxon>
        <taxon>Liliopsida</taxon>
        <taxon>Poales</taxon>
        <taxon>Poaceae</taxon>
        <taxon>PACMAD clade</taxon>
        <taxon>Panicoideae</taxon>
        <taxon>Andropogonodae</taxon>
        <taxon>Paspaleae</taxon>
        <taxon>Paspalinae</taxon>
        <taxon>Paspalum</taxon>
    </lineage>
</organism>
<feature type="region of interest" description="Disordered" evidence="1">
    <location>
        <begin position="669"/>
        <end position="689"/>
    </location>
</feature>
<dbReference type="Pfam" id="PF13968">
    <property type="entry name" value="DUF4220"/>
    <property type="match status" value="1"/>
</dbReference>
<feature type="domain" description="DUF4220" evidence="3">
    <location>
        <begin position="54"/>
        <end position="471"/>
    </location>
</feature>
<evidence type="ECO:0000259" key="3">
    <source>
        <dbReference type="Pfam" id="PF13968"/>
    </source>
</evidence>
<feature type="transmembrane region" description="Helical" evidence="2">
    <location>
        <begin position="12"/>
        <end position="33"/>
    </location>
</feature>